<comment type="caution">
    <text evidence="1">The sequence shown here is derived from an EMBL/GenBank/DDBJ whole genome shotgun (WGS) entry which is preliminary data.</text>
</comment>
<gene>
    <name evidence="1" type="ORF">RRG08_018275</name>
</gene>
<accession>A0AAE0ZYD9</accession>
<reference evidence="1" key="1">
    <citation type="journal article" date="2023" name="G3 (Bethesda)">
        <title>A reference genome for the long-term kleptoplast-retaining sea slug Elysia crispata morphotype clarki.</title>
        <authorList>
            <person name="Eastman K.E."/>
            <person name="Pendleton A.L."/>
            <person name="Shaikh M.A."/>
            <person name="Suttiyut T."/>
            <person name="Ogas R."/>
            <person name="Tomko P."/>
            <person name="Gavelis G."/>
            <person name="Widhalm J.R."/>
            <person name="Wisecaver J.H."/>
        </authorList>
    </citation>
    <scope>NUCLEOTIDE SEQUENCE</scope>
    <source>
        <strain evidence="1">ECLA1</strain>
    </source>
</reference>
<proteinExistence type="predicted"/>
<evidence type="ECO:0000313" key="1">
    <source>
        <dbReference type="EMBL" id="KAK3777954.1"/>
    </source>
</evidence>
<dbReference type="AlphaFoldDB" id="A0AAE0ZYD9"/>
<protein>
    <submittedName>
        <fullName evidence="1">Uncharacterized protein</fullName>
    </submittedName>
</protein>
<keyword evidence="2" id="KW-1185">Reference proteome</keyword>
<dbReference type="Proteomes" id="UP001283361">
    <property type="component" value="Unassembled WGS sequence"/>
</dbReference>
<evidence type="ECO:0000313" key="2">
    <source>
        <dbReference type="Proteomes" id="UP001283361"/>
    </source>
</evidence>
<organism evidence="1 2">
    <name type="scientific">Elysia crispata</name>
    <name type="common">lettuce slug</name>
    <dbReference type="NCBI Taxonomy" id="231223"/>
    <lineage>
        <taxon>Eukaryota</taxon>
        <taxon>Metazoa</taxon>
        <taxon>Spiralia</taxon>
        <taxon>Lophotrochozoa</taxon>
        <taxon>Mollusca</taxon>
        <taxon>Gastropoda</taxon>
        <taxon>Heterobranchia</taxon>
        <taxon>Euthyneura</taxon>
        <taxon>Panpulmonata</taxon>
        <taxon>Sacoglossa</taxon>
        <taxon>Placobranchoidea</taxon>
        <taxon>Plakobranchidae</taxon>
        <taxon>Elysia</taxon>
    </lineage>
</organism>
<dbReference type="EMBL" id="JAWDGP010003052">
    <property type="protein sequence ID" value="KAK3777954.1"/>
    <property type="molecule type" value="Genomic_DNA"/>
</dbReference>
<sequence>MKRVRHSNGGKSPQITCHHDASKCCCWAEYLTHADLALNQSRFYSSANKYSNYQSEGKSNGVLDSFRFKCPNYEGTTLT</sequence>
<name>A0AAE0ZYD9_9GAST</name>